<proteinExistence type="predicted"/>
<sequence>MLNQLIAEKRVLAKEFKQGPFLPATASEYWVNGQTTALPPAVIPELVCGYLRIEEHESRAMAIIQHDPGCTRDEWRKSYIHGLLAKGNHYATTKEPKDQRTVILRWNDGIPKCLVDVYVGTVPICYGKGCPDVFLLAPKARSSNWTGSMTGLWLPSIKSHNISVYLDYPEPVPPFEGKAIEIVQILVANCERWHPLEISNHSFEIHNLLSKVHGHIPNLKNLVIHRGPLRALPITTFESAPNLRTVKI</sequence>
<protein>
    <submittedName>
        <fullName evidence="1">Uncharacterized protein</fullName>
    </submittedName>
</protein>
<dbReference type="InParanoid" id="A0A2H3DLG2"/>
<evidence type="ECO:0000313" key="2">
    <source>
        <dbReference type="Proteomes" id="UP000217790"/>
    </source>
</evidence>
<organism evidence="1 2">
    <name type="scientific">Armillaria gallica</name>
    <name type="common">Bulbous honey fungus</name>
    <name type="synonym">Armillaria bulbosa</name>
    <dbReference type="NCBI Taxonomy" id="47427"/>
    <lineage>
        <taxon>Eukaryota</taxon>
        <taxon>Fungi</taxon>
        <taxon>Dikarya</taxon>
        <taxon>Basidiomycota</taxon>
        <taxon>Agaricomycotina</taxon>
        <taxon>Agaricomycetes</taxon>
        <taxon>Agaricomycetidae</taxon>
        <taxon>Agaricales</taxon>
        <taxon>Marasmiineae</taxon>
        <taxon>Physalacriaceae</taxon>
        <taxon>Armillaria</taxon>
    </lineage>
</organism>
<evidence type="ECO:0000313" key="1">
    <source>
        <dbReference type="EMBL" id="PBK96049.1"/>
    </source>
</evidence>
<gene>
    <name evidence="1" type="ORF">ARMGADRAFT_1028271</name>
</gene>
<reference evidence="2" key="1">
    <citation type="journal article" date="2017" name="Nat. Ecol. Evol.">
        <title>Genome expansion and lineage-specific genetic innovations in the forest pathogenic fungi Armillaria.</title>
        <authorList>
            <person name="Sipos G."/>
            <person name="Prasanna A.N."/>
            <person name="Walter M.C."/>
            <person name="O'Connor E."/>
            <person name="Balint B."/>
            <person name="Krizsan K."/>
            <person name="Kiss B."/>
            <person name="Hess J."/>
            <person name="Varga T."/>
            <person name="Slot J."/>
            <person name="Riley R."/>
            <person name="Boka B."/>
            <person name="Rigling D."/>
            <person name="Barry K."/>
            <person name="Lee J."/>
            <person name="Mihaltcheva S."/>
            <person name="LaButti K."/>
            <person name="Lipzen A."/>
            <person name="Waldron R."/>
            <person name="Moloney N.M."/>
            <person name="Sperisen C."/>
            <person name="Kredics L."/>
            <person name="Vagvoelgyi C."/>
            <person name="Patrignani A."/>
            <person name="Fitzpatrick D."/>
            <person name="Nagy I."/>
            <person name="Doyle S."/>
            <person name="Anderson J.B."/>
            <person name="Grigoriev I.V."/>
            <person name="Gueldener U."/>
            <person name="Muensterkoetter M."/>
            <person name="Nagy L.G."/>
        </authorList>
    </citation>
    <scope>NUCLEOTIDE SEQUENCE [LARGE SCALE GENOMIC DNA]</scope>
    <source>
        <strain evidence="2">Ar21-2</strain>
    </source>
</reference>
<dbReference type="Proteomes" id="UP000217790">
    <property type="component" value="Unassembled WGS sequence"/>
</dbReference>
<accession>A0A2H3DLG2</accession>
<name>A0A2H3DLG2_ARMGA</name>
<dbReference type="AlphaFoldDB" id="A0A2H3DLG2"/>
<keyword evidence="2" id="KW-1185">Reference proteome</keyword>
<dbReference type="OrthoDB" id="3365698at2759"/>
<dbReference type="EMBL" id="KZ293651">
    <property type="protein sequence ID" value="PBK96049.1"/>
    <property type="molecule type" value="Genomic_DNA"/>
</dbReference>